<dbReference type="Proteomes" id="UP001217089">
    <property type="component" value="Unassembled WGS sequence"/>
</dbReference>
<evidence type="ECO:0000313" key="2">
    <source>
        <dbReference type="Proteomes" id="UP001217089"/>
    </source>
</evidence>
<sequence length="248" mass="28539">MSDTGDTCDVPREHADAANSEVRDTFELFRNYLDKKLASLKREFSEESDNLSDKTFKKLKEDNSIKLKYVGNRLQFELNSELESDLDSLEKCMSKKDFKKGSEILELAKQKIHKRNKLIRFAVKSLGGWETVHSEDEKRIKKAELRALRNIKSRKNDSACRKPSATVSSAHTDKRVSGRQYFQNLHPIRLTGNNLFVDLSNFLQLEIPTVDRHMTYAICVDDPATGGETVKNLEQTRQLQTRNKDIND</sequence>
<proteinExistence type="predicted"/>
<comment type="caution">
    <text evidence="1">The sequence shown here is derived from an EMBL/GenBank/DDBJ whole genome shotgun (WGS) entry which is preliminary data.</text>
</comment>
<evidence type="ECO:0000313" key="1">
    <source>
        <dbReference type="EMBL" id="KAJ8298272.1"/>
    </source>
</evidence>
<reference evidence="1 2" key="1">
    <citation type="submission" date="2022-12" db="EMBL/GenBank/DDBJ databases">
        <title>Chromosome-level genome of Tegillarca granosa.</title>
        <authorList>
            <person name="Kim J."/>
        </authorList>
    </citation>
    <scope>NUCLEOTIDE SEQUENCE [LARGE SCALE GENOMIC DNA]</scope>
    <source>
        <strain evidence="1">Teg-2019</strain>
        <tissue evidence="1">Adductor muscle</tissue>
    </source>
</reference>
<feature type="non-terminal residue" evidence="1">
    <location>
        <position position="248"/>
    </location>
</feature>
<accession>A0ABQ9E3W1</accession>
<protein>
    <submittedName>
        <fullName evidence="1">Uncharacterized protein</fullName>
    </submittedName>
</protein>
<organism evidence="1 2">
    <name type="scientific">Tegillarca granosa</name>
    <name type="common">Malaysian cockle</name>
    <name type="synonym">Anadara granosa</name>
    <dbReference type="NCBI Taxonomy" id="220873"/>
    <lineage>
        <taxon>Eukaryota</taxon>
        <taxon>Metazoa</taxon>
        <taxon>Spiralia</taxon>
        <taxon>Lophotrochozoa</taxon>
        <taxon>Mollusca</taxon>
        <taxon>Bivalvia</taxon>
        <taxon>Autobranchia</taxon>
        <taxon>Pteriomorphia</taxon>
        <taxon>Arcoida</taxon>
        <taxon>Arcoidea</taxon>
        <taxon>Arcidae</taxon>
        <taxon>Tegillarca</taxon>
    </lineage>
</organism>
<name>A0ABQ9E3W1_TEGGR</name>
<dbReference type="EMBL" id="JARBDR010000923">
    <property type="protein sequence ID" value="KAJ8298272.1"/>
    <property type="molecule type" value="Genomic_DNA"/>
</dbReference>
<keyword evidence="2" id="KW-1185">Reference proteome</keyword>
<gene>
    <name evidence="1" type="ORF">KUTeg_024803</name>
</gene>